<feature type="transmembrane region" description="Helical" evidence="1">
    <location>
        <begin position="20"/>
        <end position="41"/>
    </location>
</feature>
<keyword evidence="1" id="KW-1133">Transmembrane helix</keyword>
<sequence>MMKTQRYSPSTERSKITYALWGLGIIAFIAVLFFSGMYIQIMGEKTDTYNQSEQQALNQTELSSVHHVSRYHGPIRYDIVAGVTKEGKKGYAFIPKDTEQANISYVALSDVLTEDSMKQQWQSTCNACELIDIIPAHDGSIPLWEVTFTDSNERYAIQTFNMKSGSKVDTFYFRR</sequence>
<dbReference type="Gene3D" id="3.10.450.40">
    <property type="match status" value="2"/>
</dbReference>
<evidence type="ECO:0000256" key="1">
    <source>
        <dbReference type="SAM" id="Phobius"/>
    </source>
</evidence>
<dbReference type="SUPFAM" id="SSF54403">
    <property type="entry name" value="Cystatin/monellin"/>
    <property type="match status" value="2"/>
</dbReference>
<gene>
    <name evidence="3" type="ORF">ACFFGV_06195</name>
</gene>
<keyword evidence="4" id="KW-1185">Reference proteome</keyword>
<feature type="domain" description="Cell wall elongation regulator TseB-like" evidence="2">
    <location>
        <begin position="51"/>
        <end position="95"/>
    </location>
</feature>
<protein>
    <submittedName>
        <fullName evidence="3">DUF5590 domain-containing protein</fullName>
    </submittedName>
</protein>
<dbReference type="EMBL" id="JBHLTP010000003">
    <property type="protein sequence ID" value="MFC0523185.1"/>
    <property type="molecule type" value="Genomic_DNA"/>
</dbReference>
<keyword evidence="1" id="KW-0472">Membrane</keyword>
<keyword evidence="1" id="KW-0812">Transmembrane</keyword>
<proteinExistence type="predicted"/>
<evidence type="ECO:0000259" key="2">
    <source>
        <dbReference type="Pfam" id="PF17881"/>
    </source>
</evidence>
<comment type="caution">
    <text evidence="3">The sequence shown here is derived from an EMBL/GenBank/DDBJ whole genome shotgun (WGS) entry which is preliminary data.</text>
</comment>
<name>A0ABV6LLA2_9BACI</name>
<dbReference type="InterPro" id="IPR046350">
    <property type="entry name" value="Cystatin_sf"/>
</dbReference>
<organism evidence="3 4">
    <name type="scientific">Pontibacillus salicampi</name>
    <dbReference type="NCBI Taxonomy" id="1449801"/>
    <lineage>
        <taxon>Bacteria</taxon>
        <taxon>Bacillati</taxon>
        <taxon>Bacillota</taxon>
        <taxon>Bacilli</taxon>
        <taxon>Bacillales</taxon>
        <taxon>Bacillaceae</taxon>
        <taxon>Pontibacillus</taxon>
    </lineage>
</organism>
<dbReference type="Proteomes" id="UP001589836">
    <property type="component" value="Unassembled WGS sequence"/>
</dbReference>
<accession>A0ABV6LLA2</accession>
<dbReference type="Pfam" id="PF17881">
    <property type="entry name" value="TseB"/>
    <property type="match status" value="1"/>
</dbReference>
<evidence type="ECO:0000313" key="4">
    <source>
        <dbReference type="Proteomes" id="UP001589836"/>
    </source>
</evidence>
<dbReference type="InterPro" id="IPR041401">
    <property type="entry name" value="TseB-like_dom"/>
</dbReference>
<evidence type="ECO:0000313" key="3">
    <source>
        <dbReference type="EMBL" id="MFC0523185.1"/>
    </source>
</evidence>
<reference evidence="3 4" key="1">
    <citation type="submission" date="2024-09" db="EMBL/GenBank/DDBJ databases">
        <authorList>
            <person name="Sun Q."/>
            <person name="Mori K."/>
        </authorList>
    </citation>
    <scope>NUCLEOTIDE SEQUENCE [LARGE SCALE GENOMIC DNA]</scope>
    <source>
        <strain evidence="3 4">NCAIM B.02529</strain>
    </source>
</reference>